<evidence type="ECO:0000313" key="2">
    <source>
        <dbReference type="Proteomes" id="UP000609323"/>
    </source>
</evidence>
<comment type="caution">
    <text evidence="1">The sequence shown here is derived from an EMBL/GenBank/DDBJ whole genome shotgun (WGS) entry which is preliminary data.</text>
</comment>
<dbReference type="SUPFAM" id="SSF56059">
    <property type="entry name" value="Glutathione synthetase ATP-binding domain-like"/>
    <property type="match status" value="1"/>
</dbReference>
<organism evidence="1 2">
    <name type="scientific">Paenibacillus physcomitrellae</name>
    <dbReference type="NCBI Taxonomy" id="1619311"/>
    <lineage>
        <taxon>Bacteria</taxon>
        <taxon>Bacillati</taxon>
        <taxon>Bacillota</taxon>
        <taxon>Bacilli</taxon>
        <taxon>Bacillales</taxon>
        <taxon>Paenibacillaceae</taxon>
        <taxon>Paenibacillus</taxon>
    </lineage>
</organism>
<protein>
    <submittedName>
        <fullName evidence="1">Endospore coat-associated protein YheD</fullName>
    </submittedName>
</protein>
<accession>A0ABQ1GY38</accession>
<reference evidence="2" key="1">
    <citation type="journal article" date="2019" name="Int. J. Syst. Evol. Microbiol.">
        <title>The Global Catalogue of Microorganisms (GCM) 10K type strain sequencing project: providing services to taxonomists for standard genome sequencing and annotation.</title>
        <authorList>
            <consortium name="The Broad Institute Genomics Platform"/>
            <consortium name="The Broad Institute Genome Sequencing Center for Infectious Disease"/>
            <person name="Wu L."/>
            <person name="Ma J."/>
        </authorList>
    </citation>
    <scope>NUCLEOTIDE SEQUENCE [LARGE SCALE GENOMIC DNA]</scope>
    <source>
        <strain evidence="2">CGMCC 1.15044</strain>
    </source>
</reference>
<keyword evidence="2" id="KW-1185">Reference proteome</keyword>
<dbReference type="Pfam" id="PF14398">
    <property type="entry name" value="ATPgrasp_YheCD"/>
    <property type="match status" value="1"/>
</dbReference>
<sequence>MSFTSQDDHKPVIAVLTVADPARKFAGNHANFRDILKTGKELGYQVYVLTTRDLKLSADQVQGYTYQADGKQWIQQSFPLPDIIYSRIPNREEEKKGVIQRKISACLSHPHIQLFNPFFFNKWKLFGWLRKSKQTAGFVPATKRLGSRSSLAAMLAEYPQLYLKPESGKAGKGIMKLTHDPQDKKPYKLIIQAPNRNVIYKTSKFPLLWRRIRLETGKTPYIMQQEIKLASYQGRRFDLRVLVQKTSRGFWSVTGTGARLAGRKRITTHVPQGGSVENPKEMLLPVFGSETTEELLELTRTSSLVIARQIERACGHKLGEMSMDLGVDEDGKLWFFEANSRPMKFDEPQIRQKSLQRLFQYSNYLSKTKKG</sequence>
<name>A0ABQ1GY38_9BACL</name>
<gene>
    <name evidence="1" type="primary">yheD</name>
    <name evidence="1" type="ORF">GCM10010917_42380</name>
</gene>
<evidence type="ECO:0000313" key="1">
    <source>
        <dbReference type="EMBL" id="GGA52675.1"/>
    </source>
</evidence>
<dbReference type="RefSeq" id="WP_094095863.1">
    <property type="nucleotide sequence ID" value="NZ_BMHF01000025.1"/>
</dbReference>
<dbReference type="EMBL" id="BMHF01000025">
    <property type="protein sequence ID" value="GGA52675.1"/>
    <property type="molecule type" value="Genomic_DNA"/>
</dbReference>
<proteinExistence type="predicted"/>
<dbReference type="InterPro" id="IPR026838">
    <property type="entry name" value="YheC/D"/>
</dbReference>
<dbReference type="Proteomes" id="UP000609323">
    <property type="component" value="Unassembled WGS sequence"/>
</dbReference>